<dbReference type="InterPro" id="IPR000055">
    <property type="entry name" value="Restrct_endonuc_typeI_TRD"/>
</dbReference>
<name>A0A9Q4CPW4_MORMO</name>
<dbReference type="GO" id="GO:0003677">
    <property type="term" value="F:DNA binding"/>
    <property type="evidence" value="ECO:0007669"/>
    <property type="project" value="UniProtKB-KW"/>
</dbReference>
<dbReference type="GO" id="GO:0004519">
    <property type="term" value="F:endonuclease activity"/>
    <property type="evidence" value="ECO:0007669"/>
    <property type="project" value="UniProtKB-KW"/>
</dbReference>
<dbReference type="Gene3D" id="3.90.220.20">
    <property type="entry name" value="DNA methylase specificity domains"/>
    <property type="match status" value="2"/>
</dbReference>
<keyword evidence="2" id="KW-0680">Restriction system</keyword>
<sequence>MKAEHWPRVKVSVLCELIVDCINKTAPRVERVTPYKMIRTPNIKNGKIDLAGCRYVEKETYEKWTRRATVNKGDVLLTREAPMGEAGLVNFEDTVFLGQRIMQYRVNPKKLDPNYLLYAFLSPDLQFQFRKHDSTGSTVSHIRVPDCSEFEINTPPLSVQKQISKVLRDIDDKIDLNNRINAELEAMAKTLYDYWFVQFDFPDANGKPYKASGGKMVYNPVLKQKIPADWHVNAISDWIRSDKTGDWGKETKQGNYTLQVDCIRGADINGINGQGNVDAPNRFILKKNDHKLLAPFDFVIEISGGSPTQSTGRMAFITEHVLDRFNYPLICSNFCKAIDLIDKSYFYNFAYQWQSLYENGVLFGWEGKTSGIKNLLFDSFVSNYNVVMPPKDLAEKFFQFVSPLQEQRQKKLKENAELAGLRDWLLPMLMNGQVTVKPITEAQEAQHG</sequence>
<dbReference type="Pfam" id="PF01420">
    <property type="entry name" value="Methylase_S"/>
    <property type="match status" value="1"/>
</dbReference>
<protein>
    <submittedName>
        <fullName evidence="5">Restriction endonuclease subunit S</fullName>
        <ecNumber evidence="5">3.1.21.-</ecNumber>
    </submittedName>
</protein>
<evidence type="ECO:0000313" key="6">
    <source>
        <dbReference type="Proteomes" id="UP001076655"/>
    </source>
</evidence>
<feature type="domain" description="Type I restriction modification DNA specificity" evidence="4">
    <location>
        <begin position="33"/>
        <end position="186"/>
    </location>
</feature>
<dbReference type="GO" id="GO:0009307">
    <property type="term" value="P:DNA restriction-modification system"/>
    <property type="evidence" value="ECO:0007669"/>
    <property type="project" value="UniProtKB-KW"/>
</dbReference>
<dbReference type="EMBL" id="JAPNMI010000009">
    <property type="protein sequence ID" value="MCY0791255.1"/>
    <property type="molecule type" value="Genomic_DNA"/>
</dbReference>
<dbReference type="PANTHER" id="PTHR30408:SF13">
    <property type="entry name" value="TYPE I RESTRICTION ENZYME HINDI SPECIFICITY SUBUNIT"/>
    <property type="match status" value="1"/>
</dbReference>
<proteinExistence type="inferred from homology"/>
<dbReference type="Proteomes" id="UP001076655">
    <property type="component" value="Unassembled WGS sequence"/>
</dbReference>
<dbReference type="InterPro" id="IPR052021">
    <property type="entry name" value="Type-I_RS_S_subunit"/>
</dbReference>
<evidence type="ECO:0000256" key="3">
    <source>
        <dbReference type="ARBA" id="ARBA00023125"/>
    </source>
</evidence>
<dbReference type="SUPFAM" id="SSF116734">
    <property type="entry name" value="DNA methylase specificity domain"/>
    <property type="match status" value="2"/>
</dbReference>
<keyword evidence="5" id="KW-0255">Endonuclease</keyword>
<comment type="caution">
    <text evidence="5">The sequence shown here is derived from an EMBL/GenBank/DDBJ whole genome shotgun (WGS) entry which is preliminary data.</text>
</comment>
<gene>
    <name evidence="5" type="ORF">N0392_16350</name>
</gene>
<evidence type="ECO:0000313" key="5">
    <source>
        <dbReference type="EMBL" id="MCY0791255.1"/>
    </source>
</evidence>
<comment type="similarity">
    <text evidence="1">Belongs to the type-I restriction system S methylase family.</text>
</comment>
<reference evidence="5" key="1">
    <citation type="submission" date="2022-08" db="EMBL/GenBank/DDBJ databases">
        <authorList>
            <person name="Dale J.L."/>
        </authorList>
    </citation>
    <scope>NUCLEOTIDE SEQUENCE</scope>
    <source>
        <strain evidence="5">2022EL-00758</strain>
    </source>
</reference>
<evidence type="ECO:0000256" key="2">
    <source>
        <dbReference type="ARBA" id="ARBA00022747"/>
    </source>
</evidence>
<dbReference type="CDD" id="cd17246">
    <property type="entry name" value="RMtype1_S_SonII-TRD2-CR2_like"/>
    <property type="match status" value="1"/>
</dbReference>
<dbReference type="EC" id="3.1.21.-" evidence="5"/>
<keyword evidence="5" id="KW-0378">Hydrolase</keyword>
<dbReference type="AlphaFoldDB" id="A0A9Q4CPW4"/>
<dbReference type="RefSeq" id="WP_267785779.1">
    <property type="nucleotide sequence ID" value="NZ_JAPNMI010000009.1"/>
</dbReference>
<evidence type="ECO:0000259" key="4">
    <source>
        <dbReference type="Pfam" id="PF01420"/>
    </source>
</evidence>
<dbReference type="InterPro" id="IPR044946">
    <property type="entry name" value="Restrct_endonuc_typeI_TRD_sf"/>
</dbReference>
<evidence type="ECO:0000256" key="1">
    <source>
        <dbReference type="ARBA" id="ARBA00010923"/>
    </source>
</evidence>
<keyword evidence="3" id="KW-0238">DNA-binding</keyword>
<accession>A0A9Q4CPW4</accession>
<dbReference type="PANTHER" id="PTHR30408">
    <property type="entry name" value="TYPE-1 RESTRICTION ENZYME ECOKI SPECIFICITY PROTEIN"/>
    <property type="match status" value="1"/>
</dbReference>
<keyword evidence="5" id="KW-0540">Nuclease</keyword>
<organism evidence="5 6">
    <name type="scientific">Morganella morganii</name>
    <name type="common">Proteus morganii</name>
    <dbReference type="NCBI Taxonomy" id="582"/>
    <lineage>
        <taxon>Bacteria</taxon>
        <taxon>Pseudomonadati</taxon>
        <taxon>Pseudomonadota</taxon>
        <taxon>Gammaproteobacteria</taxon>
        <taxon>Enterobacterales</taxon>
        <taxon>Morganellaceae</taxon>
        <taxon>Morganella</taxon>
    </lineage>
</organism>
<dbReference type="GO" id="GO:0016787">
    <property type="term" value="F:hydrolase activity"/>
    <property type="evidence" value="ECO:0007669"/>
    <property type="project" value="UniProtKB-KW"/>
</dbReference>